<keyword evidence="7" id="KW-0472">Membrane</keyword>
<accession>K8P4W6</accession>
<sequence length="359" mass="39120">MSVTLDHVSREVNGANWISDVSLTLERGTLNVLLGPTLSGKTSIMRLLAGLDKPTSGRVLVDGKDVTGFDVRKRSVAMVYQQFINYPTLTVYENIASPLRVQGVASSEIESRVREAAKLLKLEPYLTRTPLQLSGGQQQRTAIARALVKGADLVLLDEPLANLDYKLREELRSELPRIFEESGAIFVYATTEPSEALLLGGRTICMGEGRALQIGATPEVYRRPETMEVAEVFSDPPLNTVGIEKKNGSIFYSGGERASVAGLYEGLSDGTYKVGFRAHQLDVATPSNGRHAFVTTVNVTEITGSESFVHLTREGYNWVAVLPGIHEFLPGQELDAVLDPNDLFVFDQTGRLVAAPAAR</sequence>
<dbReference type="HOGENOM" id="CLU_000604_1_1_5"/>
<organism evidence="10 11">
    <name type="scientific">Afipia clevelandensis ATCC 49720</name>
    <dbReference type="NCBI Taxonomy" id="883079"/>
    <lineage>
        <taxon>Bacteria</taxon>
        <taxon>Pseudomonadati</taxon>
        <taxon>Pseudomonadota</taxon>
        <taxon>Alphaproteobacteria</taxon>
        <taxon>Hyphomicrobiales</taxon>
        <taxon>Nitrobacteraceae</taxon>
        <taxon>Afipia</taxon>
    </lineage>
</organism>
<evidence type="ECO:0000259" key="9">
    <source>
        <dbReference type="PROSITE" id="PS50893"/>
    </source>
</evidence>
<dbReference type="OrthoDB" id="9767663at2"/>
<keyword evidence="4" id="KW-0547">Nucleotide-binding</keyword>
<dbReference type="PROSITE" id="PS50893">
    <property type="entry name" value="ABC_TRANSPORTER_2"/>
    <property type="match status" value="1"/>
</dbReference>
<name>K8P4W6_9BRAD</name>
<dbReference type="Gene3D" id="2.40.50.100">
    <property type="match status" value="1"/>
</dbReference>
<dbReference type="InterPro" id="IPR008995">
    <property type="entry name" value="Mo/tungstate-bd_C_term_dom"/>
</dbReference>
<dbReference type="GO" id="GO:0005524">
    <property type="term" value="F:ATP binding"/>
    <property type="evidence" value="ECO:0007669"/>
    <property type="project" value="UniProtKB-KW"/>
</dbReference>
<dbReference type="Gene3D" id="3.40.50.300">
    <property type="entry name" value="P-loop containing nucleotide triphosphate hydrolases"/>
    <property type="match status" value="1"/>
</dbReference>
<keyword evidence="2" id="KW-0813">Transport</keyword>
<keyword evidence="6" id="KW-1278">Translocase</keyword>
<evidence type="ECO:0000256" key="7">
    <source>
        <dbReference type="ARBA" id="ARBA00023136"/>
    </source>
</evidence>
<dbReference type="EMBL" id="AGWY01000008">
    <property type="protein sequence ID" value="EKS35739.1"/>
    <property type="molecule type" value="Genomic_DNA"/>
</dbReference>
<evidence type="ECO:0000313" key="11">
    <source>
        <dbReference type="Proteomes" id="UP000001095"/>
    </source>
</evidence>
<evidence type="ECO:0000256" key="4">
    <source>
        <dbReference type="ARBA" id="ARBA00022741"/>
    </source>
</evidence>
<proteinExistence type="inferred from homology"/>
<dbReference type="GO" id="GO:0015408">
    <property type="term" value="F:ABC-type ferric iron transporter activity"/>
    <property type="evidence" value="ECO:0007669"/>
    <property type="project" value="InterPro"/>
</dbReference>
<keyword evidence="5" id="KW-0067">ATP-binding</keyword>
<reference evidence="10 11" key="1">
    <citation type="submission" date="2012-04" db="EMBL/GenBank/DDBJ databases">
        <title>The Genome Sequence of Afipia clevelandensis ATCC 49720.</title>
        <authorList>
            <consortium name="The Broad Institute Genome Sequencing Platform"/>
            <person name="Earl A."/>
            <person name="Ward D."/>
            <person name="Feldgarden M."/>
            <person name="Gevers D."/>
            <person name="Huys G."/>
            <person name="Walker B."/>
            <person name="Young S.K."/>
            <person name="Zeng Q."/>
            <person name="Gargeya S."/>
            <person name="Fitzgerald M."/>
            <person name="Haas B."/>
            <person name="Abouelleil A."/>
            <person name="Alvarado L."/>
            <person name="Arachchi H.M."/>
            <person name="Berlin A."/>
            <person name="Chapman S.B."/>
            <person name="Goldberg J."/>
            <person name="Griggs A."/>
            <person name="Gujja S."/>
            <person name="Hansen M."/>
            <person name="Howarth C."/>
            <person name="Imamovic A."/>
            <person name="Larimer J."/>
            <person name="McCowen C."/>
            <person name="Montmayeur A."/>
            <person name="Murphy C."/>
            <person name="Neiman D."/>
            <person name="Pearson M."/>
            <person name="Priest M."/>
            <person name="Roberts A."/>
            <person name="Saif S."/>
            <person name="Shea T."/>
            <person name="Sisk P."/>
            <person name="Sykes S."/>
            <person name="Wortman J."/>
            <person name="Nusbaum C."/>
            <person name="Birren B."/>
        </authorList>
    </citation>
    <scope>NUCLEOTIDE SEQUENCE [LARGE SCALE GENOMIC DNA]</scope>
    <source>
        <strain evidence="10 11">ATCC 49720</strain>
    </source>
</reference>
<dbReference type="InterPro" id="IPR003593">
    <property type="entry name" value="AAA+_ATPase"/>
</dbReference>
<dbReference type="RefSeq" id="WP_002712817.1">
    <property type="nucleotide sequence ID" value="NZ_KB375281.1"/>
</dbReference>
<dbReference type="PANTHER" id="PTHR43875:SF15">
    <property type="entry name" value="TREHALOSE IMPORT ATP-BINDING PROTEIN SUGC"/>
    <property type="match status" value="1"/>
</dbReference>
<protein>
    <recommendedName>
        <fullName evidence="9">ABC transporter domain-containing protein</fullName>
    </recommendedName>
</protein>
<dbReference type="Pfam" id="PF00005">
    <property type="entry name" value="ABC_tran"/>
    <property type="match status" value="1"/>
</dbReference>
<dbReference type="InterPro" id="IPR015853">
    <property type="entry name" value="ABC_transpr_FbpC"/>
</dbReference>
<dbReference type="GO" id="GO:0016887">
    <property type="term" value="F:ATP hydrolysis activity"/>
    <property type="evidence" value="ECO:0007669"/>
    <property type="project" value="InterPro"/>
</dbReference>
<dbReference type="InterPro" id="IPR027417">
    <property type="entry name" value="P-loop_NTPase"/>
</dbReference>
<evidence type="ECO:0000256" key="2">
    <source>
        <dbReference type="ARBA" id="ARBA00022448"/>
    </source>
</evidence>
<dbReference type="PANTHER" id="PTHR43875">
    <property type="entry name" value="MALTODEXTRIN IMPORT ATP-BINDING PROTEIN MSMX"/>
    <property type="match status" value="1"/>
</dbReference>
<evidence type="ECO:0000256" key="6">
    <source>
        <dbReference type="ARBA" id="ARBA00022967"/>
    </source>
</evidence>
<comment type="function">
    <text evidence="8">Involved in beta-(1--&gt;2)glucan export. Transmembrane domains (TMD) form a pore in the inner membrane and the ATP-binding domain (NBD) is responsible for energy generation.</text>
</comment>
<dbReference type="InterPro" id="IPR003439">
    <property type="entry name" value="ABC_transporter-like_ATP-bd"/>
</dbReference>
<dbReference type="InterPro" id="IPR012340">
    <property type="entry name" value="NA-bd_OB-fold"/>
</dbReference>
<comment type="caution">
    <text evidence="10">The sequence shown here is derived from an EMBL/GenBank/DDBJ whole genome shotgun (WGS) entry which is preliminary data.</text>
</comment>
<dbReference type="Gene3D" id="2.40.50.140">
    <property type="entry name" value="Nucleic acid-binding proteins"/>
    <property type="match status" value="1"/>
</dbReference>
<comment type="similarity">
    <text evidence="1">Belongs to the ABC transporter superfamily.</text>
</comment>
<dbReference type="SMART" id="SM00382">
    <property type="entry name" value="AAA"/>
    <property type="match status" value="1"/>
</dbReference>
<dbReference type="InterPro" id="IPR047641">
    <property type="entry name" value="ABC_transpr_MalK/UgpC-like"/>
</dbReference>
<keyword evidence="11" id="KW-1185">Reference proteome</keyword>
<evidence type="ECO:0000256" key="5">
    <source>
        <dbReference type="ARBA" id="ARBA00022840"/>
    </source>
</evidence>
<dbReference type="CDD" id="cd03259">
    <property type="entry name" value="ABC_Carb_Solutes_like"/>
    <property type="match status" value="1"/>
</dbReference>
<evidence type="ECO:0000313" key="10">
    <source>
        <dbReference type="EMBL" id="EKS35739.1"/>
    </source>
</evidence>
<gene>
    <name evidence="10" type="ORF">HMPREF9696_01951</name>
</gene>
<dbReference type="PATRIC" id="fig|883079.3.peg.1979"/>
<dbReference type="SUPFAM" id="SSF50331">
    <property type="entry name" value="MOP-like"/>
    <property type="match status" value="1"/>
</dbReference>
<evidence type="ECO:0000256" key="8">
    <source>
        <dbReference type="ARBA" id="ARBA00024722"/>
    </source>
</evidence>
<feature type="domain" description="ABC transporter" evidence="9">
    <location>
        <begin position="3"/>
        <end position="233"/>
    </location>
</feature>
<dbReference type="Proteomes" id="UP000001095">
    <property type="component" value="Unassembled WGS sequence"/>
</dbReference>
<dbReference type="AlphaFoldDB" id="K8P4W6"/>
<dbReference type="SUPFAM" id="SSF52540">
    <property type="entry name" value="P-loop containing nucleoside triphosphate hydrolases"/>
    <property type="match status" value="1"/>
</dbReference>
<keyword evidence="3" id="KW-1003">Cell membrane</keyword>
<dbReference type="GO" id="GO:0055052">
    <property type="term" value="C:ATP-binding cassette (ABC) transporter complex, substrate-binding subunit-containing"/>
    <property type="evidence" value="ECO:0007669"/>
    <property type="project" value="TreeGrafter"/>
</dbReference>
<evidence type="ECO:0000256" key="1">
    <source>
        <dbReference type="ARBA" id="ARBA00005417"/>
    </source>
</evidence>
<evidence type="ECO:0000256" key="3">
    <source>
        <dbReference type="ARBA" id="ARBA00022475"/>
    </source>
</evidence>